<dbReference type="GO" id="GO:0005829">
    <property type="term" value="C:cytosol"/>
    <property type="evidence" value="ECO:0007669"/>
    <property type="project" value="TreeGrafter"/>
</dbReference>
<comment type="caution">
    <text evidence="4">The sequence shown here is derived from an EMBL/GenBank/DDBJ whole genome shotgun (WGS) entry which is preliminary data.</text>
</comment>
<evidence type="ECO:0000256" key="2">
    <source>
        <dbReference type="ARBA" id="ARBA00022839"/>
    </source>
</evidence>
<evidence type="ECO:0000259" key="3">
    <source>
        <dbReference type="SMART" id="SM00479"/>
    </source>
</evidence>
<evidence type="ECO:0000313" key="4">
    <source>
        <dbReference type="EMBL" id="RDH41627.1"/>
    </source>
</evidence>
<dbReference type="InterPro" id="IPR036420">
    <property type="entry name" value="BRCT_dom_sf"/>
</dbReference>
<name>A0A4P9VHK3_9GAMM</name>
<dbReference type="Pfam" id="PF00929">
    <property type="entry name" value="RNase_T"/>
    <property type="match status" value="1"/>
</dbReference>
<gene>
    <name evidence="4" type="ORF">B9G39_27580</name>
</gene>
<keyword evidence="1" id="KW-0540">Nuclease</keyword>
<dbReference type="SUPFAM" id="SSF53098">
    <property type="entry name" value="Ribonuclease H-like"/>
    <property type="match status" value="1"/>
</dbReference>
<dbReference type="InterPro" id="IPR013520">
    <property type="entry name" value="Ribonucl_H"/>
</dbReference>
<dbReference type="InterPro" id="IPR012337">
    <property type="entry name" value="RNaseH-like_sf"/>
</dbReference>
<sequence>MDFVTIDVETANADMSSICQIGIAGFKDGVLSDQFSTYVDPEDYFSSINTSIHGITKNMVFGSPSIPSLTEEISQWFSNRIVISHTHFDRLAITKAFSKYELAPPQCTWLDSCRIARQVWPELKGNGGHGMKNLAKYLNIEFKHHDALEDAKATGHVVLQALEKSQLNLQNLLSSTSSKKSYKYDSVKREANPDGSLFGEVIVFTGALQIPRREAVDLAANAGCQVATSVTKKTTILVVGDQDISKLSNTTKSAKHEKAEVLIEKGAQIQILRETDFKSLVELE</sequence>
<protein>
    <submittedName>
        <fullName evidence="4">Transposase</fullName>
    </submittedName>
</protein>
<dbReference type="PANTHER" id="PTHR30231">
    <property type="entry name" value="DNA POLYMERASE III SUBUNIT EPSILON"/>
    <property type="match status" value="1"/>
</dbReference>
<evidence type="ECO:0000313" key="5">
    <source>
        <dbReference type="Proteomes" id="UP000257039"/>
    </source>
</evidence>
<evidence type="ECO:0000256" key="1">
    <source>
        <dbReference type="ARBA" id="ARBA00022722"/>
    </source>
</evidence>
<feature type="domain" description="Exonuclease" evidence="3">
    <location>
        <begin position="2"/>
        <end position="167"/>
    </location>
</feature>
<organism evidence="4 5">
    <name type="scientific">Zooshikella ganghwensis</name>
    <dbReference type="NCBI Taxonomy" id="202772"/>
    <lineage>
        <taxon>Bacteria</taxon>
        <taxon>Pseudomonadati</taxon>
        <taxon>Pseudomonadota</taxon>
        <taxon>Gammaproteobacteria</taxon>
        <taxon>Oceanospirillales</taxon>
        <taxon>Zooshikellaceae</taxon>
        <taxon>Zooshikella</taxon>
    </lineage>
</organism>
<reference evidence="4 5" key="1">
    <citation type="submission" date="2017-04" db="EMBL/GenBank/DDBJ databases">
        <title>Draft genome sequence of Zooshikella ganghwensis VG4 isolated from Red Sea sediments.</title>
        <authorList>
            <person name="Rehman Z."/>
            <person name="Alam I."/>
            <person name="Kamau A."/>
            <person name="Bajic V."/>
            <person name="Leiknes T."/>
        </authorList>
    </citation>
    <scope>NUCLEOTIDE SEQUENCE [LARGE SCALE GENOMIC DNA]</scope>
    <source>
        <strain evidence="4 5">VG4</strain>
    </source>
</reference>
<dbReference type="EMBL" id="NDXW01000006">
    <property type="protein sequence ID" value="RDH41627.1"/>
    <property type="molecule type" value="Genomic_DNA"/>
</dbReference>
<dbReference type="GO" id="GO:0008408">
    <property type="term" value="F:3'-5' exonuclease activity"/>
    <property type="evidence" value="ECO:0007669"/>
    <property type="project" value="TreeGrafter"/>
</dbReference>
<keyword evidence="5" id="KW-1185">Reference proteome</keyword>
<dbReference type="InterPro" id="IPR036397">
    <property type="entry name" value="RNaseH_sf"/>
</dbReference>
<dbReference type="GO" id="GO:0003676">
    <property type="term" value="F:nucleic acid binding"/>
    <property type="evidence" value="ECO:0007669"/>
    <property type="project" value="InterPro"/>
</dbReference>
<keyword evidence="2" id="KW-0269">Exonuclease</keyword>
<dbReference type="CDD" id="cd17748">
    <property type="entry name" value="BRCT_DNA_ligase_like"/>
    <property type="match status" value="1"/>
</dbReference>
<dbReference type="InterPro" id="IPR001357">
    <property type="entry name" value="BRCT_dom"/>
</dbReference>
<dbReference type="SUPFAM" id="SSF52113">
    <property type="entry name" value="BRCT domain"/>
    <property type="match status" value="1"/>
</dbReference>
<accession>A0A4P9VHK3</accession>
<dbReference type="GO" id="GO:0006259">
    <property type="term" value="P:DNA metabolic process"/>
    <property type="evidence" value="ECO:0007669"/>
    <property type="project" value="UniProtKB-ARBA"/>
</dbReference>
<dbReference type="Proteomes" id="UP000257039">
    <property type="component" value="Unassembled WGS sequence"/>
</dbReference>
<dbReference type="CDD" id="cd06130">
    <property type="entry name" value="DNA_pol_III_epsilon_like"/>
    <property type="match status" value="1"/>
</dbReference>
<dbReference type="PANTHER" id="PTHR30231:SF42">
    <property type="entry name" value="EXONUCLEASE"/>
    <property type="match status" value="1"/>
</dbReference>
<dbReference type="SMART" id="SM00479">
    <property type="entry name" value="EXOIII"/>
    <property type="match status" value="1"/>
</dbReference>
<dbReference type="AlphaFoldDB" id="A0A4P9VHK3"/>
<dbReference type="Gene3D" id="3.30.420.10">
    <property type="entry name" value="Ribonuclease H-like superfamily/Ribonuclease H"/>
    <property type="match status" value="1"/>
</dbReference>
<dbReference type="Pfam" id="PF00533">
    <property type="entry name" value="BRCT"/>
    <property type="match status" value="1"/>
</dbReference>
<proteinExistence type="predicted"/>
<keyword evidence="2" id="KW-0378">Hydrolase</keyword>
<dbReference type="Gene3D" id="3.40.50.10190">
    <property type="entry name" value="BRCT domain"/>
    <property type="match status" value="1"/>
</dbReference>
<dbReference type="RefSeq" id="WP_094789726.1">
    <property type="nucleotide sequence ID" value="NZ_NDXW01000006.1"/>
</dbReference>